<dbReference type="InterPro" id="IPR003869">
    <property type="entry name" value="Polysac_CapD-like"/>
</dbReference>
<dbReference type="InterPro" id="IPR036291">
    <property type="entry name" value="NAD(P)-bd_dom_sf"/>
</dbReference>
<dbReference type="PANTHER" id="PTHR43318:SF1">
    <property type="entry name" value="POLYSACCHARIDE BIOSYNTHESIS PROTEIN EPSC-RELATED"/>
    <property type="match status" value="1"/>
</dbReference>
<gene>
    <name evidence="4" type="ORF">H0266_10635</name>
</gene>
<dbReference type="AlphaFoldDB" id="A0A838CTZ5"/>
<dbReference type="PANTHER" id="PTHR43318">
    <property type="entry name" value="UDP-N-ACETYLGLUCOSAMINE 4,6-DEHYDRATASE"/>
    <property type="match status" value="1"/>
</dbReference>
<feature type="transmembrane region" description="Helical" evidence="2">
    <location>
        <begin position="9"/>
        <end position="30"/>
    </location>
</feature>
<keyword evidence="5" id="KW-1185">Reference proteome</keyword>
<feature type="domain" description="Polysaccharide biosynthesis protein CapD-like" evidence="3">
    <location>
        <begin position="292"/>
        <end position="572"/>
    </location>
</feature>
<organism evidence="4 5">
    <name type="scientific">Halobacillus locisalis</name>
    <dbReference type="NCBI Taxonomy" id="220753"/>
    <lineage>
        <taxon>Bacteria</taxon>
        <taxon>Bacillati</taxon>
        <taxon>Bacillota</taxon>
        <taxon>Bacilli</taxon>
        <taxon>Bacillales</taxon>
        <taxon>Bacillaceae</taxon>
        <taxon>Halobacillus</taxon>
    </lineage>
</organism>
<dbReference type="InterPro" id="IPR051203">
    <property type="entry name" value="Polysaccharide_Synthase-Rel"/>
</dbReference>
<keyword evidence="2" id="KW-1133">Transmembrane helix</keyword>
<sequence>MTAAYKTRLAILVVIDSIIVSFSIFMSHFFLNPYFASFDTTVAVSAVALLVGHHLFSAFLGMYKKKWRYASMEELFGIIVVVSLSIATAAIVQAVTFASIYERSLTITWLLHIIFIGGVRFAWRYYNTYGLQLLPKAKKAKLVKNNPNSQTTLIIGAGAAGRMLARQLKDSGDINTHIVGFVDDNRNTHHLTISGFPVLGGTTKIEYIVREYNVNHVVIAMPSVSRERIKNIIKQTKTVVQNIQTLPMLEDIALGNVSVSQIRDVQIEDLLGREPVELDIESIESEIKGRTVLVTGAGGSIGSEICRQLVKFAPKRLVLLGHGENSIYHIHRELSQLDIDTDIIPVIADVQDRERIFQVLQTYGPSYVYHAAAHKHVPLMEANPKEAFKNNVIGTKNVSEAADAAGVKTFVLVSTDKAVNPPNVMGATKRMAEMVIQTLNKESQTKYVAVRFGNVLGSRGSVIPLFKKQIEDGGPVTVTHEDMTRYFMTIPEASRLVLQAGTLARGGEIFVLDMGEPVKIVDLARNLIQLSGFTEDEIPIKFAGIRPGEKMYEELLGDDEVHSEPVFPKILIGKTVEFDGAHVMRAVEYHDELSEDELREYVIGLANAGEQDLVVSG</sequence>
<evidence type="ECO:0000259" key="3">
    <source>
        <dbReference type="Pfam" id="PF02719"/>
    </source>
</evidence>
<evidence type="ECO:0000256" key="2">
    <source>
        <dbReference type="SAM" id="Phobius"/>
    </source>
</evidence>
<dbReference type="Proteomes" id="UP000571017">
    <property type="component" value="Unassembled WGS sequence"/>
</dbReference>
<comment type="caution">
    <text evidence="4">The sequence shown here is derived from an EMBL/GenBank/DDBJ whole genome shotgun (WGS) entry which is preliminary data.</text>
</comment>
<proteinExistence type="inferred from homology"/>
<keyword evidence="2" id="KW-0812">Transmembrane</keyword>
<feature type="transmembrane region" description="Helical" evidence="2">
    <location>
        <begin position="42"/>
        <end position="63"/>
    </location>
</feature>
<dbReference type="Gene3D" id="3.40.50.720">
    <property type="entry name" value="NAD(P)-binding Rossmann-like Domain"/>
    <property type="match status" value="2"/>
</dbReference>
<evidence type="ECO:0000313" key="4">
    <source>
        <dbReference type="EMBL" id="MBA2175353.1"/>
    </source>
</evidence>
<dbReference type="Pfam" id="PF02719">
    <property type="entry name" value="Polysacc_synt_2"/>
    <property type="match status" value="1"/>
</dbReference>
<evidence type="ECO:0000313" key="5">
    <source>
        <dbReference type="Proteomes" id="UP000571017"/>
    </source>
</evidence>
<dbReference type="Pfam" id="PF13727">
    <property type="entry name" value="CoA_binding_3"/>
    <property type="match status" value="1"/>
</dbReference>
<feature type="transmembrane region" description="Helical" evidence="2">
    <location>
        <begin position="75"/>
        <end position="101"/>
    </location>
</feature>
<evidence type="ECO:0000256" key="1">
    <source>
        <dbReference type="ARBA" id="ARBA00007430"/>
    </source>
</evidence>
<reference evidence="4 5" key="1">
    <citation type="journal article" date="2004" name="Extremophiles">
        <title>Halobacillus locisalis sp. nov., a halophilic bacterium isolated from a marine solar saltern of the Yellow Sea in Korea.</title>
        <authorList>
            <person name="Yoon J.H."/>
            <person name="Kang K.H."/>
            <person name="Oh T.K."/>
            <person name="Park Y.H."/>
        </authorList>
    </citation>
    <scope>NUCLEOTIDE SEQUENCE [LARGE SCALE GENOMIC DNA]</scope>
    <source>
        <strain evidence="4 5">KCTC 3788</strain>
    </source>
</reference>
<comment type="similarity">
    <text evidence="1">Belongs to the polysaccharide synthase family.</text>
</comment>
<protein>
    <submittedName>
        <fullName evidence="4">Polysaccharide biosynthesis protein</fullName>
    </submittedName>
</protein>
<keyword evidence="2" id="KW-0472">Membrane</keyword>
<name>A0A838CTZ5_9BACI</name>
<dbReference type="RefSeq" id="WP_181472371.1">
    <property type="nucleotide sequence ID" value="NZ_JACEFG010000002.1"/>
</dbReference>
<dbReference type="CDD" id="cd05237">
    <property type="entry name" value="UDP_invert_4-6DH_SDR_e"/>
    <property type="match status" value="1"/>
</dbReference>
<dbReference type="EMBL" id="JACEFG010000002">
    <property type="protein sequence ID" value="MBA2175353.1"/>
    <property type="molecule type" value="Genomic_DNA"/>
</dbReference>
<accession>A0A838CTZ5</accession>
<dbReference type="SUPFAM" id="SSF51735">
    <property type="entry name" value="NAD(P)-binding Rossmann-fold domains"/>
    <property type="match status" value="2"/>
</dbReference>